<protein>
    <recommendedName>
        <fullName evidence="5">Pentatricopeptide repeat-containing protein</fullName>
    </recommendedName>
</protein>
<dbReference type="Pfam" id="PF01535">
    <property type="entry name" value="PPR"/>
    <property type="match status" value="1"/>
</dbReference>
<dbReference type="PANTHER" id="PTHR47447:SF17">
    <property type="entry name" value="OS12G0638900 PROTEIN"/>
    <property type="match status" value="1"/>
</dbReference>
<feature type="repeat" description="PPR" evidence="2">
    <location>
        <begin position="76"/>
        <end position="110"/>
    </location>
</feature>
<organism evidence="3 4">
    <name type="scientific">Tribonema minus</name>
    <dbReference type="NCBI Taxonomy" id="303371"/>
    <lineage>
        <taxon>Eukaryota</taxon>
        <taxon>Sar</taxon>
        <taxon>Stramenopiles</taxon>
        <taxon>Ochrophyta</taxon>
        <taxon>PX clade</taxon>
        <taxon>Xanthophyceae</taxon>
        <taxon>Tribonematales</taxon>
        <taxon>Tribonemataceae</taxon>
        <taxon>Tribonema</taxon>
    </lineage>
</organism>
<dbReference type="AlphaFoldDB" id="A0A835Z914"/>
<evidence type="ECO:0000313" key="4">
    <source>
        <dbReference type="Proteomes" id="UP000664859"/>
    </source>
</evidence>
<dbReference type="PANTHER" id="PTHR47447">
    <property type="entry name" value="OS03G0856100 PROTEIN"/>
    <property type="match status" value="1"/>
</dbReference>
<sequence>GFRPGVRTVQHVLCALVRQRHGRNALRFLKVVEGTGLQLNAYNYTTVMRACCMAESLDFIMALYRRMTDTDGIEPDIRIYDTMLRSCRHHHDWRTALRIFDEMQQRGTVPDALAWTKLL</sequence>
<proteinExistence type="predicted"/>
<evidence type="ECO:0000313" key="3">
    <source>
        <dbReference type="EMBL" id="KAG5184503.1"/>
    </source>
</evidence>
<accession>A0A835Z914</accession>
<keyword evidence="4" id="KW-1185">Reference proteome</keyword>
<dbReference type="PROSITE" id="PS51375">
    <property type="entry name" value="PPR"/>
    <property type="match status" value="1"/>
</dbReference>
<evidence type="ECO:0000256" key="2">
    <source>
        <dbReference type="PROSITE-ProRule" id="PRU00708"/>
    </source>
</evidence>
<dbReference type="Pfam" id="PF13041">
    <property type="entry name" value="PPR_2"/>
    <property type="match status" value="1"/>
</dbReference>
<gene>
    <name evidence="3" type="ORF">JKP88DRAFT_314609</name>
</gene>
<dbReference type="Gene3D" id="1.25.40.10">
    <property type="entry name" value="Tetratricopeptide repeat domain"/>
    <property type="match status" value="1"/>
</dbReference>
<reference evidence="3" key="1">
    <citation type="submission" date="2021-02" db="EMBL/GenBank/DDBJ databases">
        <title>First Annotated Genome of the Yellow-green Alga Tribonema minus.</title>
        <authorList>
            <person name="Mahan K.M."/>
        </authorList>
    </citation>
    <scope>NUCLEOTIDE SEQUENCE</scope>
    <source>
        <strain evidence="3">UTEX B ZZ1240</strain>
    </source>
</reference>
<dbReference type="EMBL" id="JAFCMP010000163">
    <property type="protein sequence ID" value="KAG5184503.1"/>
    <property type="molecule type" value="Genomic_DNA"/>
</dbReference>
<dbReference type="InterPro" id="IPR011990">
    <property type="entry name" value="TPR-like_helical_dom_sf"/>
</dbReference>
<dbReference type="InterPro" id="IPR002885">
    <property type="entry name" value="PPR_rpt"/>
</dbReference>
<name>A0A835Z914_9STRA</name>
<dbReference type="NCBIfam" id="TIGR00756">
    <property type="entry name" value="PPR"/>
    <property type="match status" value="2"/>
</dbReference>
<feature type="non-terminal residue" evidence="3">
    <location>
        <position position="119"/>
    </location>
</feature>
<dbReference type="Proteomes" id="UP000664859">
    <property type="component" value="Unassembled WGS sequence"/>
</dbReference>
<evidence type="ECO:0000256" key="1">
    <source>
        <dbReference type="ARBA" id="ARBA00022737"/>
    </source>
</evidence>
<dbReference type="OrthoDB" id="195747at2759"/>
<evidence type="ECO:0008006" key="5">
    <source>
        <dbReference type="Google" id="ProtNLM"/>
    </source>
</evidence>
<comment type="caution">
    <text evidence="3">The sequence shown here is derived from an EMBL/GenBank/DDBJ whole genome shotgun (WGS) entry which is preliminary data.</text>
</comment>
<keyword evidence="1" id="KW-0677">Repeat</keyword>
<feature type="non-terminal residue" evidence="3">
    <location>
        <position position="1"/>
    </location>
</feature>